<feature type="transmembrane region" description="Helical" evidence="1">
    <location>
        <begin position="12"/>
        <end position="33"/>
    </location>
</feature>
<comment type="caution">
    <text evidence="2">The sequence shown here is derived from an EMBL/GenBank/DDBJ whole genome shotgun (WGS) entry which is preliminary data.</text>
</comment>
<protein>
    <submittedName>
        <fullName evidence="2">Uncharacterized protein</fullName>
    </submittedName>
</protein>
<accession>A0ABT0B5J6</accession>
<reference evidence="2" key="1">
    <citation type="submission" date="2022-03" db="EMBL/GenBank/DDBJ databases">
        <title>Identification of a novel bacterium isolated from mangrove sediments.</title>
        <authorList>
            <person name="Pan X."/>
        </authorList>
    </citation>
    <scope>NUCLEOTIDE SEQUENCE</scope>
    <source>
        <strain evidence="2">B2580</strain>
    </source>
</reference>
<evidence type="ECO:0000313" key="2">
    <source>
        <dbReference type="EMBL" id="MCJ2180150.1"/>
    </source>
</evidence>
<keyword evidence="3" id="KW-1185">Reference proteome</keyword>
<evidence type="ECO:0000256" key="1">
    <source>
        <dbReference type="SAM" id="Phobius"/>
    </source>
</evidence>
<feature type="transmembrane region" description="Helical" evidence="1">
    <location>
        <begin position="39"/>
        <end position="62"/>
    </location>
</feature>
<sequence>MSGRYRVVSVIHLARIATLPIAGGVIVAFAMGLLHPIEFARAVAGVLLAYGAIDIWDGTAGLESRIARVGAHLQRLAAARRSSVFKILFGGSSLLLGAIGLLFTR</sequence>
<keyword evidence="1" id="KW-0812">Transmembrane</keyword>
<proteinExistence type="predicted"/>
<dbReference type="RefSeq" id="WP_243995521.1">
    <property type="nucleotide sequence ID" value="NZ_JALHLE010000028.1"/>
</dbReference>
<evidence type="ECO:0000313" key="3">
    <source>
        <dbReference type="Proteomes" id="UP001162880"/>
    </source>
</evidence>
<dbReference type="Proteomes" id="UP001162880">
    <property type="component" value="Unassembled WGS sequence"/>
</dbReference>
<feature type="transmembrane region" description="Helical" evidence="1">
    <location>
        <begin position="83"/>
        <end position="103"/>
    </location>
</feature>
<organism evidence="2 3">
    <name type="scientific">Novosphingobium album</name>
    <name type="common">ex Hu et al. 2023</name>
    <dbReference type="NCBI Taxonomy" id="2930093"/>
    <lineage>
        <taxon>Bacteria</taxon>
        <taxon>Pseudomonadati</taxon>
        <taxon>Pseudomonadota</taxon>
        <taxon>Alphaproteobacteria</taxon>
        <taxon>Sphingomonadales</taxon>
        <taxon>Sphingomonadaceae</taxon>
        <taxon>Novosphingobium</taxon>
    </lineage>
</organism>
<name>A0ABT0B5J6_9SPHN</name>
<dbReference type="EMBL" id="JALHLE010000028">
    <property type="protein sequence ID" value="MCJ2180150.1"/>
    <property type="molecule type" value="Genomic_DNA"/>
</dbReference>
<gene>
    <name evidence="2" type="ORF">MTR64_16385</name>
</gene>
<keyword evidence="1" id="KW-1133">Transmembrane helix</keyword>
<keyword evidence="1" id="KW-0472">Membrane</keyword>